<feature type="domain" description="OmpR/PhoB-type" evidence="2">
    <location>
        <begin position="1"/>
        <end position="63"/>
    </location>
</feature>
<organism evidence="3">
    <name type="scientific">bioreactor metagenome</name>
    <dbReference type="NCBI Taxonomy" id="1076179"/>
    <lineage>
        <taxon>unclassified sequences</taxon>
        <taxon>metagenomes</taxon>
        <taxon>ecological metagenomes</taxon>
    </lineage>
</organism>
<protein>
    <submittedName>
        <fullName evidence="3">Sensory transduction protein regX3</fullName>
    </submittedName>
</protein>
<dbReference type="InterPro" id="IPR036388">
    <property type="entry name" value="WH-like_DNA-bd_sf"/>
</dbReference>
<proteinExistence type="predicted"/>
<dbReference type="CDD" id="cd00383">
    <property type="entry name" value="trans_reg_C"/>
    <property type="match status" value="1"/>
</dbReference>
<dbReference type="GO" id="GO:0003677">
    <property type="term" value="F:DNA binding"/>
    <property type="evidence" value="ECO:0007669"/>
    <property type="project" value="UniProtKB-KW"/>
</dbReference>
<dbReference type="InterPro" id="IPR001867">
    <property type="entry name" value="OmpR/PhoB-type_DNA-bd"/>
</dbReference>
<dbReference type="Gene3D" id="1.10.10.10">
    <property type="entry name" value="Winged helix-like DNA-binding domain superfamily/Winged helix DNA-binding domain"/>
    <property type="match status" value="1"/>
</dbReference>
<keyword evidence="1" id="KW-0238">DNA-binding</keyword>
<dbReference type="GO" id="GO:0000160">
    <property type="term" value="P:phosphorelay signal transduction system"/>
    <property type="evidence" value="ECO:0007669"/>
    <property type="project" value="InterPro"/>
</dbReference>
<dbReference type="AlphaFoldDB" id="A0A644YXH8"/>
<evidence type="ECO:0000256" key="1">
    <source>
        <dbReference type="ARBA" id="ARBA00023125"/>
    </source>
</evidence>
<gene>
    <name evidence="3" type="primary">regX3_20</name>
    <name evidence="3" type="ORF">SDC9_77244</name>
</gene>
<dbReference type="Pfam" id="PF00486">
    <property type="entry name" value="Trans_reg_C"/>
    <property type="match status" value="1"/>
</dbReference>
<dbReference type="PROSITE" id="PS51755">
    <property type="entry name" value="OMPR_PHOB"/>
    <property type="match status" value="1"/>
</dbReference>
<dbReference type="EMBL" id="VSSQ01005860">
    <property type="protein sequence ID" value="MPM30694.1"/>
    <property type="molecule type" value="Genomic_DNA"/>
</dbReference>
<dbReference type="GO" id="GO:0006355">
    <property type="term" value="P:regulation of DNA-templated transcription"/>
    <property type="evidence" value="ECO:0007669"/>
    <property type="project" value="InterPro"/>
</dbReference>
<dbReference type="SUPFAM" id="SSF46894">
    <property type="entry name" value="C-terminal effector domain of the bipartite response regulators"/>
    <property type="match status" value="1"/>
</dbReference>
<accession>A0A644YXH8</accession>
<dbReference type="InterPro" id="IPR016032">
    <property type="entry name" value="Sig_transdc_resp-reg_C-effctor"/>
</dbReference>
<evidence type="ECO:0000313" key="3">
    <source>
        <dbReference type="EMBL" id="MPM30694.1"/>
    </source>
</evidence>
<dbReference type="SMART" id="SM00862">
    <property type="entry name" value="Trans_reg_C"/>
    <property type="match status" value="1"/>
</dbReference>
<evidence type="ECO:0000259" key="2">
    <source>
        <dbReference type="PROSITE" id="PS51755"/>
    </source>
</evidence>
<reference evidence="3" key="1">
    <citation type="submission" date="2019-08" db="EMBL/GenBank/DDBJ databases">
        <authorList>
            <person name="Kucharzyk K."/>
            <person name="Murdoch R.W."/>
            <person name="Higgins S."/>
            <person name="Loffler F."/>
        </authorList>
    </citation>
    <scope>NUCLEOTIDE SEQUENCE</scope>
</reference>
<comment type="caution">
    <text evidence="3">The sequence shown here is derived from an EMBL/GenBank/DDBJ whole genome shotgun (WGS) entry which is preliminary data.</text>
</comment>
<sequence>MAKAPNRVFTRDQLITYALEGEFNGYDRSIDTYIKSLRSKIESDRKNPRYVVTAHGMGYKFNTFYD</sequence>
<name>A0A644YXH8_9ZZZZ</name>